<gene>
    <name evidence="7" type="ORF">BN869_000010311_1</name>
</gene>
<dbReference type="EMBL" id="CDPU01000041">
    <property type="protein sequence ID" value="CEO54253.1"/>
    <property type="molecule type" value="Genomic_DNA"/>
</dbReference>
<evidence type="ECO:0000256" key="6">
    <source>
        <dbReference type="RuleBase" id="RU363053"/>
    </source>
</evidence>
<dbReference type="AlphaFoldDB" id="A0A0B7K9T7"/>
<evidence type="ECO:0000256" key="3">
    <source>
        <dbReference type="ARBA" id="ARBA00022692"/>
    </source>
</evidence>
<keyword evidence="5 6" id="KW-0472">Membrane</keyword>
<reference evidence="7" key="1">
    <citation type="submission" date="2015-01" db="EMBL/GenBank/DDBJ databases">
        <authorList>
            <person name="Durling Mikael"/>
        </authorList>
    </citation>
    <scope>NUCLEOTIDE SEQUENCE</scope>
</reference>
<proteinExistence type="inferred from homology"/>
<dbReference type="Pfam" id="PF04117">
    <property type="entry name" value="Mpv17_PMP22"/>
    <property type="match status" value="1"/>
</dbReference>
<dbReference type="PANTHER" id="PTHR11266:SF17">
    <property type="entry name" value="PROTEIN MPV17"/>
    <property type="match status" value="1"/>
</dbReference>
<evidence type="ECO:0000313" key="7">
    <source>
        <dbReference type="EMBL" id="CEO54253.1"/>
    </source>
</evidence>
<dbReference type="GO" id="GO:0016020">
    <property type="term" value="C:membrane"/>
    <property type="evidence" value="ECO:0007669"/>
    <property type="project" value="UniProtKB-SubCell"/>
</dbReference>
<organism evidence="7">
    <name type="scientific">Bionectria ochroleuca</name>
    <name type="common">Gliocladium roseum</name>
    <dbReference type="NCBI Taxonomy" id="29856"/>
    <lineage>
        <taxon>Eukaryota</taxon>
        <taxon>Fungi</taxon>
        <taxon>Dikarya</taxon>
        <taxon>Ascomycota</taxon>
        <taxon>Pezizomycotina</taxon>
        <taxon>Sordariomycetes</taxon>
        <taxon>Hypocreomycetidae</taxon>
        <taxon>Hypocreales</taxon>
        <taxon>Bionectriaceae</taxon>
        <taxon>Clonostachys</taxon>
    </lineage>
</organism>
<name>A0A0B7K9T7_BIOOC</name>
<keyword evidence="4 6" id="KW-1133">Transmembrane helix</keyword>
<accession>A0A0B7K9T7</accession>
<keyword evidence="3 6" id="KW-0812">Transmembrane</keyword>
<feature type="transmembrane region" description="Helical" evidence="6">
    <location>
        <begin position="90"/>
        <end position="112"/>
    </location>
</feature>
<evidence type="ECO:0000256" key="1">
    <source>
        <dbReference type="ARBA" id="ARBA00004141"/>
    </source>
</evidence>
<protein>
    <submittedName>
        <fullName evidence="7">Uncharacterized protein</fullName>
    </submittedName>
</protein>
<comment type="subcellular location">
    <subcellularLocation>
        <location evidence="1">Membrane</location>
        <topology evidence="1">Multi-pass membrane protein</topology>
    </subcellularLocation>
</comment>
<sequence>MASRLFQAYNSALTRRPLLIQSITAASLYAVGDVIAQGVSASTHIDKSKWDWERTLRMTAIGGFALGPTMAIWYRLLQRRIHLSTHTRSVLARVLADQAIFAPGSIVGLYYLTELLQPSTGAIQDRLSAAQQSVESSFNQVLLKNYTLWPAVSYLNFFYVPLQYRLLVSNTVAIFWSAYLSFTVNRVEPGEEGSKRP</sequence>
<evidence type="ECO:0000256" key="5">
    <source>
        <dbReference type="ARBA" id="ARBA00023136"/>
    </source>
</evidence>
<evidence type="ECO:0000256" key="2">
    <source>
        <dbReference type="ARBA" id="ARBA00006824"/>
    </source>
</evidence>
<dbReference type="PANTHER" id="PTHR11266">
    <property type="entry name" value="PEROXISOMAL MEMBRANE PROTEIN 2, PXMP2 MPV17"/>
    <property type="match status" value="1"/>
</dbReference>
<comment type="similarity">
    <text evidence="2 6">Belongs to the peroxisomal membrane protein PXMP2/4 family.</text>
</comment>
<dbReference type="GO" id="GO:0005739">
    <property type="term" value="C:mitochondrion"/>
    <property type="evidence" value="ECO:0007669"/>
    <property type="project" value="TreeGrafter"/>
</dbReference>
<dbReference type="InterPro" id="IPR007248">
    <property type="entry name" value="Mpv17_PMP22"/>
</dbReference>
<feature type="transmembrane region" description="Helical" evidence="6">
    <location>
        <begin position="60"/>
        <end position="78"/>
    </location>
</feature>
<evidence type="ECO:0000256" key="4">
    <source>
        <dbReference type="ARBA" id="ARBA00022989"/>
    </source>
</evidence>